<name>A0ABT5DWY0_9BACT</name>
<gene>
    <name evidence="2" type="ORF">POL25_14605</name>
</gene>
<dbReference type="Proteomes" id="UP001221686">
    <property type="component" value="Unassembled WGS sequence"/>
</dbReference>
<reference evidence="2 3" key="1">
    <citation type="submission" date="2022-11" db="EMBL/GenBank/DDBJ databases">
        <title>Minimal conservation of predation-associated metabolite biosynthetic gene clusters underscores biosynthetic potential of Myxococcota including descriptions for ten novel species: Archangium lansinium sp. nov., Myxococcus landrumus sp. nov., Nannocystis bai.</title>
        <authorList>
            <person name="Ahearne A."/>
            <person name="Stevens C."/>
            <person name="Dowd S."/>
        </authorList>
    </citation>
    <scope>NUCLEOTIDE SEQUENCE [LARGE SCALE GENOMIC DNA]</scope>
    <source>
        <strain evidence="2 3">BB15-2</strain>
    </source>
</reference>
<proteinExistence type="predicted"/>
<protein>
    <submittedName>
        <fullName evidence="2">Uncharacterized protein</fullName>
    </submittedName>
</protein>
<dbReference type="EMBL" id="JAQNDL010000001">
    <property type="protein sequence ID" value="MDC0718135.1"/>
    <property type="molecule type" value="Genomic_DNA"/>
</dbReference>
<comment type="caution">
    <text evidence="2">The sequence shown here is derived from an EMBL/GenBank/DDBJ whole genome shotgun (WGS) entry which is preliminary data.</text>
</comment>
<evidence type="ECO:0000256" key="1">
    <source>
        <dbReference type="SAM" id="MobiDB-lite"/>
    </source>
</evidence>
<evidence type="ECO:0000313" key="2">
    <source>
        <dbReference type="EMBL" id="MDC0718135.1"/>
    </source>
</evidence>
<accession>A0ABT5DWY0</accession>
<keyword evidence="3" id="KW-1185">Reference proteome</keyword>
<evidence type="ECO:0000313" key="3">
    <source>
        <dbReference type="Proteomes" id="UP001221686"/>
    </source>
</evidence>
<feature type="region of interest" description="Disordered" evidence="1">
    <location>
        <begin position="75"/>
        <end position="107"/>
    </location>
</feature>
<organism evidence="2 3">
    <name type="scientific">Nannocystis bainbridge</name>
    <dbReference type="NCBI Taxonomy" id="2995303"/>
    <lineage>
        <taxon>Bacteria</taxon>
        <taxon>Pseudomonadati</taxon>
        <taxon>Myxococcota</taxon>
        <taxon>Polyangia</taxon>
        <taxon>Nannocystales</taxon>
        <taxon>Nannocystaceae</taxon>
        <taxon>Nannocystis</taxon>
    </lineage>
</organism>
<dbReference type="RefSeq" id="WP_272086615.1">
    <property type="nucleotide sequence ID" value="NZ_JAQNDL010000001.1"/>
</dbReference>
<sequence>MRGALVSAALGVALDDIGEVGRLARAAFAAGGPEALAAINAALQYNWQFLVEEFGAASDDAHLREQLEGFITEGLAPPAVDEHGEPPDMYGDTYGHEDLEKAEDDDA</sequence>